<evidence type="ECO:0000256" key="1">
    <source>
        <dbReference type="SAM" id="MobiDB-lite"/>
    </source>
</evidence>
<dbReference type="AlphaFoldDB" id="A0A849BTP1"/>
<dbReference type="RefSeq" id="WP_171203607.1">
    <property type="nucleotide sequence ID" value="NZ_BAAANP010000008.1"/>
</dbReference>
<sequence>MSGRPEDAAGGRGEDPVDVDAAWADIVARWGEPAAEPGHPRGGPQVDGGDGLDGGAGDARLDPPRGETRPDGPRPDQAHRHQARPDRAGSADPRPDVGDAADARPGPGPEPTAPRASGGPVARGWDDVPLRAPGEDDPWRSAPAGSDDVKGRGDGDGDGEEHFTPPEPVPGPPTPLVTRLAWAGAVAGPAVLLLCALVWRDAPALVVAAAVVAFVGGFGVLVARLPRSHDDDDGAVV</sequence>
<gene>
    <name evidence="3" type="ORF">HLB09_12065</name>
</gene>
<comment type="caution">
    <text evidence="3">The sequence shown here is derived from an EMBL/GenBank/DDBJ whole genome shotgun (WGS) entry which is preliminary data.</text>
</comment>
<evidence type="ECO:0000313" key="3">
    <source>
        <dbReference type="EMBL" id="NNH23814.1"/>
    </source>
</evidence>
<feature type="compositionally biased region" description="Basic and acidic residues" evidence="1">
    <location>
        <begin position="147"/>
        <end position="164"/>
    </location>
</feature>
<protein>
    <submittedName>
        <fullName evidence="3">Uncharacterized protein</fullName>
    </submittedName>
</protein>
<feature type="compositionally biased region" description="Basic and acidic residues" evidence="1">
    <location>
        <begin position="1"/>
        <end position="15"/>
    </location>
</feature>
<feature type="transmembrane region" description="Helical" evidence="2">
    <location>
        <begin position="205"/>
        <end position="223"/>
    </location>
</feature>
<organism evidence="3 4">
    <name type="scientific">Pseudokineococcus marinus</name>
    <dbReference type="NCBI Taxonomy" id="351215"/>
    <lineage>
        <taxon>Bacteria</taxon>
        <taxon>Bacillati</taxon>
        <taxon>Actinomycetota</taxon>
        <taxon>Actinomycetes</taxon>
        <taxon>Kineosporiales</taxon>
        <taxon>Kineosporiaceae</taxon>
        <taxon>Pseudokineococcus</taxon>
    </lineage>
</organism>
<feature type="compositionally biased region" description="Pro residues" evidence="1">
    <location>
        <begin position="165"/>
        <end position="175"/>
    </location>
</feature>
<feature type="compositionally biased region" description="Basic and acidic residues" evidence="1">
    <location>
        <begin position="59"/>
        <end position="97"/>
    </location>
</feature>
<name>A0A849BTP1_9ACTN</name>
<accession>A0A849BTP1</accession>
<evidence type="ECO:0000313" key="4">
    <source>
        <dbReference type="Proteomes" id="UP000555552"/>
    </source>
</evidence>
<feature type="compositionally biased region" description="Basic and acidic residues" evidence="1">
    <location>
        <begin position="124"/>
        <end position="139"/>
    </location>
</feature>
<proteinExistence type="predicted"/>
<dbReference type="EMBL" id="JABEMA010000200">
    <property type="protein sequence ID" value="NNH23814.1"/>
    <property type="molecule type" value="Genomic_DNA"/>
</dbReference>
<reference evidence="3 4" key="1">
    <citation type="submission" date="2020-05" db="EMBL/GenBank/DDBJ databases">
        <title>MicrobeNet Type strains.</title>
        <authorList>
            <person name="Nicholson A.C."/>
        </authorList>
    </citation>
    <scope>NUCLEOTIDE SEQUENCE [LARGE SCALE GENOMIC DNA]</scope>
    <source>
        <strain evidence="3 4">JCM 14547</strain>
    </source>
</reference>
<keyword evidence="2" id="KW-1133">Transmembrane helix</keyword>
<dbReference type="Proteomes" id="UP000555552">
    <property type="component" value="Unassembled WGS sequence"/>
</dbReference>
<evidence type="ECO:0000256" key="2">
    <source>
        <dbReference type="SAM" id="Phobius"/>
    </source>
</evidence>
<keyword evidence="4" id="KW-1185">Reference proteome</keyword>
<feature type="transmembrane region" description="Helical" evidence="2">
    <location>
        <begin position="180"/>
        <end position="199"/>
    </location>
</feature>
<keyword evidence="2" id="KW-0812">Transmembrane</keyword>
<feature type="region of interest" description="Disordered" evidence="1">
    <location>
        <begin position="1"/>
        <end position="175"/>
    </location>
</feature>
<feature type="compositionally biased region" description="Gly residues" evidence="1">
    <location>
        <begin position="45"/>
        <end position="57"/>
    </location>
</feature>
<keyword evidence="2" id="KW-0472">Membrane</keyword>
<feature type="compositionally biased region" description="Low complexity" evidence="1">
    <location>
        <begin position="19"/>
        <end position="28"/>
    </location>
</feature>